<dbReference type="InterPro" id="IPR001106">
    <property type="entry name" value="Aromatic_Lyase"/>
</dbReference>
<gene>
    <name evidence="6 10" type="primary">hutH</name>
    <name evidence="10" type="ORF">Dcar01_01556</name>
</gene>
<keyword evidence="3 6" id="KW-0369">Histidine metabolism</keyword>
<dbReference type="HAMAP" id="MF_00229">
    <property type="entry name" value="His_ammonia_lyase"/>
    <property type="match status" value="1"/>
</dbReference>
<comment type="similarity">
    <text evidence="6 7">Belongs to the PAL/histidase family.</text>
</comment>
<dbReference type="Proteomes" id="UP001401887">
    <property type="component" value="Unassembled WGS sequence"/>
</dbReference>
<dbReference type="InterPro" id="IPR024083">
    <property type="entry name" value="Fumarase/histidase_N"/>
</dbReference>
<name>A0ABP9W638_9DEIO</name>
<protein>
    <recommendedName>
        <fullName evidence="2 6">Histidine ammonia-lyase</fullName>
        <shortName evidence="6">Histidase</shortName>
        <ecNumber evidence="2 6">4.3.1.3</ecNumber>
    </recommendedName>
</protein>
<organism evidence="10 11">
    <name type="scientific">Deinococcus carri</name>
    <dbReference type="NCBI Taxonomy" id="1211323"/>
    <lineage>
        <taxon>Bacteria</taxon>
        <taxon>Thermotogati</taxon>
        <taxon>Deinococcota</taxon>
        <taxon>Deinococci</taxon>
        <taxon>Deinococcales</taxon>
        <taxon>Deinococcaceae</taxon>
        <taxon>Deinococcus</taxon>
    </lineage>
</organism>
<feature type="modified residue" description="2,3-didehydroalanine (Ser)" evidence="6">
    <location>
        <position position="140"/>
    </location>
</feature>
<dbReference type="PROSITE" id="PS00488">
    <property type="entry name" value="PAL_HISTIDASE"/>
    <property type="match status" value="1"/>
</dbReference>
<comment type="PTM">
    <text evidence="6">Contains an active site 4-methylidene-imidazol-5-one (MIO), which is formed autocatalytically by cyclization and dehydration of residues Ala-Ser-Gly.</text>
</comment>
<comment type="subcellular location">
    <subcellularLocation>
        <location evidence="6 9">Cytoplasm</location>
    </subcellularLocation>
</comment>
<keyword evidence="6" id="KW-0963">Cytoplasm</keyword>
<proteinExistence type="inferred from homology"/>
<evidence type="ECO:0000256" key="5">
    <source>
        <dbReference type="ARBA" id="ARBA00049269"/>
    </source>
</evidence>
<evidence type="ECO:0000313" key="10">
    <source>
        <dbReference type="EMBL" id="GAA5512832.1"/>
    </source>
</evidence>
<dbReference type="InterPro" id="IPR005921">
    <property type="entry name" value="HutH"/>
</dbReference>
<evidence type="ECO:0000256" key="7">
    <source>
        <dbReference type="RuleBase" id="RU003954"/>
    </source>
</evidence>
<reference evidence="10 11" key="1">
    <citation type="submission" date="2024-02" db="EMBL/GenBank/DDBJ databases">
        <title>Deinococcus carri NBRC 110142.</title>
        <authorList>
            <person name="Ichikawa N."/>
            <person name="Katano-Makiyama Y."/>
            <person name="Hidaka K."/>
        </authorList>
    </citation>
    <scope>NUCLEOTIDE SEQUENCE [LARGE SCALE GENOMIC DNA]</scope>
    <source>
        <strain evidence="10 11">NBRC 110142</strain>
    </source>
</reference>
<evidence type="ECO:0000256" key="9">
    <source>
        <dbReference type="RuleBase" id="RU004480"/>
    </source>
</evidence>
<accession>A0ABP9W638</accession>
<feature type="cross-link" description="5-imidazolinone (Ala-Gly)" evidence="6">
    <location>
        <begin position="139"/>
        <end position="141"/>
    </location>
</feature>
<evidence type="ECO:0000256" key="4">
    <source>
        <dbReference type="ARBA" id="ARBA00023239"/>
    </source>
</evidence>
<evidence type="ECO:0000256" key="1">
    <source>
        <dbReference type="ARBA" id="ARBA00005113"/>
    </source>
</evidence>
<dbReference type="NCBIfam" id="TIGR01225">
    <property type="entry name" value="hutH"/>
    <property type="match status" value="1"/>
</dbReference>
<sequence>MILDRQLTLGDFIRVVRGGETVTLSDAARERILTARAVIERIVDGPDAVYGVNTGFGKFANVRIAREELARLQHNLIVSHAIGVGEPLPAEVVRGMLLLRAQSLSLGHSGVRPEVVELLLALLNAEAHPVVPAQGSVGASGDLAPLAHLALGLLGLGEMEYGGQVRPAADVLAGLGLTPLTLEAKEGLALINGTQLMGSLLALALHDARTLLHTANLAAAMTVEALSGSHRPFSEGVVRLRPHPGALEVAAEVRTFLRGSAIAPAHANCGKVQDAYSLRAVPQVHGASLDALMQAERVLEVEFASVTDNPLIFPETGEVISGGNFHGQPLALTADALKVAVAELGSISERRTEQLLNPALSGLPGFLTPQGGLNSGYMIAQYTAAALVSENKVLSHPASVDSIPTSANQEDHVSMGAHGARQLRQILGNVQNVLSIELMCAAQALDFQPLRAGRGVQAAHERVRELFPHLEQDRYYRPDLLALREDVVSGNLLRAGREA</sequence>
<dbReference type="Gene3D" id="1.20.200.10">
    <property type="entry name" value="Fumarase/aspartase (Central domain)"/>
    <property type="match status" value="1"/>
</dbReference>
<dbReference type="EC" id="4.3.1.3" evidence="2 6"/>
<evidence type="ECO:0000256" key="6">
    <source>
        <dbReference type="HAMAP-Rule" id="MF_00229"/>
    </source>
</evidence>
<evidence type="ECO:0000256" key="2">
    <source>
        <dbReference type="ARBA" id="ARBA00012994"/>
    </source>
</evidence>
<comment type="caution">
    <text evidence="10">The sequence shown here is derived from an EMBL/GenBank/DDBJ whole genome shotgun (WGS) entry which is preliminary data.</text>
</comment>
<comment type="pathway">
    <text evidence="1 6 8">Amino-acid degradation; L-histidine degradation into L-glutamate; N-formimidoyl-L-glutamate from L-histidine: step 1/3.</text>
</comment>
<dbReference type="EMBL" id="BAABRP010000004">
    <property type="protein sequence ID" value="GAA5512832.1"/>
    <property type="molecule type" value="Genomic_DNA"/>
</dbReference>
<keyword evidence="4 6" id="KW-0456">Lyase</keyword>
<dbReference type="NCBIfam" id="NF006871">
    <property type="entry name" value="PRK09367.1"/>
    <property type="match status" value="1"/>
</dbReference>
<dbReference type="Gene3D" id="1.10.275.10">
    <property type="entry name" value="Fumarase/aspartase (N-terminal domain)"/>
    <property type="match status" value="1"/>
</dbReference>
<dbReference type="SUPFAM" id="SSF48557">
    <property type="entry name" value="L-aspartase-like"/>
    <property type="match status" value="1"/>
</dbReference>
<dbReference type="RefSeq" id="WP_345463403.1">
    <property type="nucleotide sequence ID" value="NZ_BAABRP010000004.1"/>
</dbReference>
<evidence type="ECO:0000256" key="3">
    <source>
        <dbReference type="ARBA" id="ARBA00022808"/>
    </source>
</evidence>
<dbReference type="InterPro" id="IPR008948">
    <property type="entry name" value="L-Aspartase-like"/>
</dbReference>
<comment type="catalytic activity">
    <reaction evidence="5 6 8">
        <text>L-histidine = trans-urocanate + NH4(+)</text>
        <dbReference type="Rhea" id="RHEA:21232"/>
        <dbReference type="ChEBI" id="CHEBI:17771"/>
        <dbReference type="ChEBI" id="CHEBI:28938"/>
        <dbReference type="ChEBI" id="CHEBI:57595"/>
        <dbReference type="EC" id="4.3.1.3"/>
    </reaction>
</comment>
<evidence type="ECO:0000256" key="8">
    <source>
        <dbReference type="RuleBase" id="RU004479"/>
    </source>
</evidence>
<dbReference type="CDD" id="cd00332">
    <property type="entry name" value="PAL-HAL"/>
    <property type="match status" value="1"/>
</dbReference>
<dbReference type="InterPro" id="IPR022313">
    <property type="entry name" value="Phe/His_NH3-lyase_AS"/>
</dbReference>
<evidence type="ECO:0000313" key="11">
    <source>
        <dbReference type="Proteomes" id="UP001401887"/>
    </source>
</evidence>
<dbReference type="PANTHER" id="PTHR10362">
    <property type="entry name" value="HISTIDINE AMMONIA-LYASE"/>
    <property type="match status" value="1"/>
</dbReference>
<dbReference type="Pfam" id="PF00221">
    <property type="entry name" value="Lyase_aromatic"/>
    <property type="match status" value="1"/>
</dbReference>
<keyword evidence="11" id="KW-1185">Reference proteome</keyword>